<evidence type="ECO:0000256" key="2">
    <source>
        <dbReference type="ARBA" id="ARBA00023015"/>
    </source>
</evidence>
<evidence type="ECO:0000256" key="4">
    <source>
        <dbReference type="ARBA" id="ARBA00023163"/>
    </source>
</evidence>
<dbReference type="PANTHER" id="PTHR30126">
    <property type="entry name" value="HTH-TYPE TRANSCRIPTIONAL REGULATOR"/>
    <property type="match status" value="1"/>
</dbReference>
<dbReference type="AlphaFoldDB" id="A0A423PML9"/>
<evidence type="ECO:0000313" key="7">
    <source>
        <dbReference type="Proteomes" id="UP000283993"/>
    </source>
</evidence>
<dbReference type="InterPro" id="IPR036390">
    <property type="entry name" value="WH_DNA-bd_sf"/>
</dbReference>
<dbReference type="Pfam" id="PF03466">
    <property type="entry name" value="LysR_substrate"/>
    <property type="match status" value="1"/>
</dbReference>
<reference evidence="6 7" key="1">
    <citation type="submission" date="2013-10" db="EMBL/GenBank/DDBJ databases">
        <title>Salinisphaera orenii MK-B5 Genome Sequencing.</title>
        <authorList>
            <person name="Lai Q."/>
            <person name="Li C."/>
            <person name="Shao Z."/>
        </authorList>
    </citation>
    <scope>NUCLEOTIDE SEQUENCE [LARGE SCALE GENOMIC DNA]</scope>
    <source>
        <strain evidence="6 7">MK-B5</strain>
    </source>
</reference>
<comment type="similarity">
    <text evidence="1">Belongs to the LysR transcriptional regulatory family.</text>
</comment>
<accession>A0A423PML9</accession>
<dbReference type="GO" id="GO:0003700">
    <property type="term" value="F:DNA-binding transcription factor activity"/>
    <property type="evidence" value="ECO:0007669"/>
    <property type="project" value="InterPro"/>
</dbReference>
<gene>
    <name evidence="6" type="ORF">SAOR_09910</name>
</gene>
<dbReference type="PANTHER" id="PTHR30126:SF6">
    <property type="entry name" value="HTH-TYPE TRANSCRIPTIONAL REGULATOR CYSB-RELATED"/>
    <property type="match status" value="1"/>
</dbReference>
<evidence type="ECO:0000256" key="1">
    <source>
        <dbReference type="ARBA" id="ARBA00009437"/>
    </source>
</evidence>
<dbReference type="FunFam" id="1.10.10.10:FF:000001">
    <property type="entry name" value="LysR family transcriptional regulator"/>
    <property type="match status" value="1"/>
</dbReference>
<dbReference type="SUPFAM" id="SSF53850">
    <property type="entry name" value="Periplasmic binding protein-like II"/>
    <property type="match status" value="1"/>
</dbReference>
<dbReference type="SUPFAM" id="SSF46785">
    <property type="entry name" value="Winged helix' DNA-binding domain"/>
    <property type="match status" value="1"/>
</dbReference>
<keyword evidence="4" id="KW-0804">Transcription</keyword>
<dbReference type="Pfam" id="PF00126">
    <property type="entry name" value="HTH_1"/>
    <property type="match status" value="1"/>
</dbReference>
<protein>
    <recommendedName>
        <fullName evidence="5">HTH lysR-type domain-containing protein</fullName>
    </recommendedName>
</protein>
<proteinExistence type="inferred from homology"/>
<organism evidence="6 7">
    <name type="scientific">Salinisphaera orenii MK-B5</name>
    <dbReference type="NCBI Taxonomy" id="856730"/>
    <lineage>
        <taxon>Bacteria</taxon>
        <taxon>Pseudomonadati</taxon>
        <taxon>Pseudomonadota</taxon>
        <taxon>Gammaproteobacteria</taxon>
        <taxon>Salinisphaerales</taxon>
        <taxon>Salinisphaeraceae</taxon>
        <taxon>Salinisphaera</taxon>
    </lineage>
</organism>
<dbReference type="CDD" id="cd05466">
    <property type="entry name" value="PBP2_LTTR_substrate"/>
    <property type="match status" value="1"/>
</dbReference>
<keyword evidence="2" id="KW-0805">Transcription regulation</keyword>
<feature type="domain" description="HTH lysR-type" evidence="5">
    <location>
        <begin position="1"/>
        <end position="58"/>
    </location>
</feature>
<dbReference type="PROSITE" id="PS50931">
    <property type="entry name" value="HTH_LYSR"/>
    <property type="match status" value="1"/>
</dbReference>
<dbReference type="InterPro" id="IPR036388">
    <property type="entry name" value="WH-like_DNA-bd_sf"/>
</dbReference>
<name>A0A423PML9_9GAMM</name>
<evidence type="ECO:0000313" key="6">
    <source>
        <dbReference type="EMBL" id="ROO26840.1"/>
    </source>
</evidence>
<dbReference type="InterPro" id="IPR000847">
    <property type="entry name" value="LysR_HTH_N"/>
</dbReference>
<dbReference type="RefSeq" id="WP_185015629.1">
    <property type="nucleotide sequence ID" value="NZ_AYKH01000018.1"/>
</dbReference>
<evidence type="ECO:0000256" key="3">
    <source>
        <dbReference type="ARBA" id="ARBA00023125"/>
    </source>
</evidence>
<sequence>MNYRRLAYFLAVVDAGTVTAAARAIPVAQPALSRQIRTLERELTLTLFESHGNRLALTAAGRALVPVARRLMHQTRAFEGAAEALRTGRIDTLTLAATSASVRSFVAPFIATTTVADPRLLVRETPHFDIDEALNRGVDGIVSPTPPEPALASLALGSVAISAHVAADHPWACRRLTGIAPGMLADQVVILHSHRGVSRAIVDSAMSRAGAGFGRVHACDDGQTILALAAAGHGVGITTEPARFGVYRLPIHDVDERGGPLRLPLHMAWPSDHFAADILADLAARIRLFFQRHLAVDEDG</sequence>
<comment type="caution">
    <text evidence="6">The sequence shown here is derived from an EMBL/GenBank/DDBJ whole genome shotgun (WGS) entry which is preliminary data.</text>
</comment>
<dbReference type="Gene3D" id="1.10.10.10">
    <property type="entry name" value="Winged helix-like DNA-binding domain superfamily/Winged helix DNA-binding domain"/>
    <property type="match status" value="1"/>
</dbReference>
<dbReference type="GO" id="GO:0019344">
    <property type="term" value="P:cysteine biosynthetic process"/>
    <property type="evidence" value="ECO:0007669"/>
    <property type="project" value="TreeGrafter"/>
</dbReference>
<dbReference type="PRINTS" id="PR00039">
    <property type="entry name" value="HTHLYSR"/>
</dbReference>
<dbReference type="GO" id="GO:0000976">
    <property type="term" value="F:transcription cis-regulatory region binding"/>
    <property type="evidence" value="ECO:0007669"/>
    <property type="project" value="TreeGrafter"/>
</dbReference>
<evidence type="ECO:0000259" key="5">
    <source>
        <dbReference type="PROSITE" id="PS50931"/>
    </source>
</evidence>
<dbReference type="EMBL" id="AYKH01000018">
    <property type="protein sequence ID" value="ROO26840.1"/>
    <property type="molecule type" value="Genomic_DNA"/>
</dbReference>
<keyword evidence="3" id="KW-0238">DNA-binding</keyword>
<keyword evidence="7" id="KW-1185">Reference proteome</keyword>
<dbReference type="Gene3D" id="3.40.190.290">
    <property type="match status" value="1"/>
</dbReference>
<dbReference type="Proteomes" id="UP000283993">
    <property type="component" value="Unassembled WGS sequence"/>
</dbReference>
<dbReference type="InterPro" id="IPR005119">
    <property type="entry name" value="LysR_subst-bd"/>
</dbReference>